<dbReference type="Gene3D" id="3.40.50.720">
    <property type="entry name" value="NAD(P)-binding Rossmann-like Domain"/>
    <property type="match status" value="1"/>
</dbReference>
<dbReference type="PANTHER" id="PTHR20836:SF0">
    <property type="entry name" value="4-HYDROXY-TETRAHYDRODIPICOLINATE REDUCTASE 1, CHLOROPLASTIC-RELATED"/>
    <property type="match status" value="1"/>
</dbReference>
<organism evidence="17 19">
    <name type="scientific">Arcobacter ellisii</name>
    <dbReference type="NCBI Taxonomy" id="913109"/>
    <lineage>
        <taxon>Bacteria</taxon>
        <taxon>Pseudomonadati</taxon>
        <taxon>Campylobacterota</taxon>
        <taxon>Epsilonproteobacteria</taxon>
        <taxon>Campylobacterales</taxon>
        <taxon>Arcobacteraceae</taxon>
        <taxon>Arcobacter</taxon>
    </lineage>
</organism>
<dbReference type="Gene3D" id="3.30.360.10">
    <property type="entry name" value="Dihydrodipicolinate Reductase, domain 2"/>
    <property type="match status" value="1"/>
</dbReference>
<evidence type="ECO:0000256" key="3">
    <source>
        <dbReference type="ARBA" id="ARBA00022605"/>
    </source>
</evidence>
<dbReference type="FunFam" id="3.30.360.10:FF:000004">
    <property type="entry name" value="4-hydroxy-tetrahydrodipicolinate reductase"/>
    <property type="match status" value="1"/>
</dbReference>
<comment type="pathway">
    <text evidence="9 13">Amino-acid biosynthesis; L-lysine biosynthesis via DAP pathway; (S)-tetrahydrodipicolinate from L-aspartate: step 4/4.</text>
</comment>
<dbReference type="GO" id="GO:0019877">
    <property type="term" value="P:diaminopimelate biosynthetic process"/>
    <property type="evidence" value="ECO:0007669"/>
    <property type="project" value="UniProtKB-UniRule"/>
</dbReference>
<comment type="catalytic activity">
    <reaction evidence="12 13">
        <text>(S)-2,3,4,5-tetrahydrodipicolinate + NAD(+) + H2O = (2S,4S)-4-hydroxy-2,3,4,5-tetrahydrodipicolinate + NADH + H(+)</text>
        <dbReference type="Rhea" id="RHEA:35323"/>
        <dbReference type="ChEBI" id="CHEBI:15377"/>
        <dbReference type="ChEBI" id="CHEBI:15378"/>
        <dbReference type="ChEBI" id="CHEBI:16845"/>
        <dbReference type="ChEBI" id="CHEBI:57540"/>
        <dbReference type="ChEBI" id="CHEBI:57945"/>
        <dbReference type="ChEBI" id="CHEBI:67139"/>
        <dbReference type="EC" id="1.17.1.8"/>
    </reaction>
</comment>
<feature type="binding site" evidence="13">
    <location>
        <begin position="156"/>
        <end position="157"/>
    </location>
    <ligand>
        <name>(S)-2,3,4,5-tetrahydrodipicolinate</name>
        <dbReference type="ChEBI" id="CHEBI:16845"/>
    </ligand>
</feature>
<proteinExistence type="inferred from homology"/>
<dbReference type="GO" id="GO:0009089">
    <property type="term" value="P:lysine biosynthetic process via diaminopimelate"/>
    <property type="evidence" value="ECO:0007669"/>
    <property type="project" value="UniProtKB-UniRule"/>
</dbReference>
<dbReference type="GO" id="GO:0050661">
    <property type="term" value="F:NADP binding"/>
    <property type="evidence" value="ECO:0007669"/>
    <property type="project" value="UniProtKB-UniRule"/>
</dbReference>
<dbReference type="GO" id="GO:0051287">
    <property type="term" value="F:NAD binding"/>
    <property type="evidence" value="ECO:0007669"/>
    <property type="project" value="UniProtKB-UniRule"/>
</dbReference>
<dbReference type="EMBL" id="CP032097">
    <property type="protein sequence ID" value="AXX96185.1"/>
    <property type="molecule type" value="Genomic_DNA"/>
</dbReference>
<dbReference type="PIRSF" id="PIRSF000161">
    <property type="entry name" value="DHPR"/>
    <property type="match status" value="1"/>
</dbReference>
<evidence type="ECO:0000259" key="15">
    <source>
        <dbReference type="Pfam" id="PF05173"/>
    </source>
</evidence>
<feature type="binding site" evidence="13">
    <location>
        <begin position="114"/>
        <end position="117"/>
    </location>
    <ligand>
        <name>NAD(+)</name>
        <dbReference type="ChEBI" id="CHEBI:57540"/>
    </ligand>
</feature>
<comment type="similarity">
    <text evidence="1 13">Belongs to the DapB family.</text>
</comment>
<dbReference type="EC" id="1.17.1.8" evidence="10 13"/>
<dbReference type="InterPro" id="IPR000846">
    <property type="entry name" value="DapB_N"/>
</dbReference>
<keyword evidence="8 13" id="KW-0457">Lysine biosynthesis</keyword>
<dbReference type="GO" id="GO:0008839">
    <property type="term" value="F:4-hydroxy-tetrahydrodipicolinate reductase"/>
    <property type="evidence" value="ECO:0007669"/>
    <property type="project" value="UniProtKB-UniRule"/>
</dbReference>
<feature type="binding site" evidence="13">
    <location>
        <position position="147"/>
    </location>
    <ligand>
        <name>(S)-2,3,4,5-tetrahydrodipicolinate</name>
        <dbReference type="ChEBI" id="CHEBI:16845"/>
    </ligand>
</feature>
<evidence type="ECO:0000256" key="2">
    <source>
        <dbReference type="ARBA" id="ARBA00022490"/>
    </source>
</evidence>
<evidence type="ECO:0000256" key="6">
    <source>
        <dbReference type="ARBA" id="ARBA00023002"/>
    </source>
</evidence>
<dbReference type="InterPro" id="IPR022663">
    <property type="entry name" value="DapB_C"/>
</dbReference>
<sequence>MIKIGILGSSGRVGTLLIDDLANDKEAKLSAVYVSKKIEKILPSDTVVTNDMKVLFDSSDVIIDFSAPVATEALLTEVVEKGANKPLVIATTGLNKHQQNLLLEASKIVPILYATNMSLGVAVLNKLVALASKTLRDFDIEIVEQHHRHKVDSPSGTALTLAEHAANARDLDLDEVRISGRDGQIGARTKDEIAVMALRGGDIVGRHTVGLYNDGEFLELNHTATARNTFSRGAIKVAKWIVGKEAKLYSINDALGL</sequence>
<reference evidence="16 18" key="2">
    <citation type="submission" date="2018-08" db="EMBL/GenBank/DDBJ databases">
        <title>Complete genome of the Arcobacter ellisii type strain LMG 26155.</title>
        <authorList>
            <person name="Miller W.G."/>
            <person name="Yee E."/>
            <person name="Bono J.L."/>
        </authorList>
    </citation>
    <scope>NUCLEOTIDE SEQUENCE [LARGE SCALE GENOMIC DNA]</scope>
    <source>
        <strain evidence="16 18">LMG 26155</strain>
    </source>
</reference>
<dbReference type="AlphaFoldDB" id="A0A347UBF7"/>
<dbReference type="GO" id="GO:0016726">
    <property type="term" value="F:oxidoreductase activity, acting on CH or CH2 groups, NAD or NADP as acceptor"/>
    <property type="evidence" value="ECO:0007669"/>
    <property type="project" value="UniProtKB-UniRule"/>
</dbReference>
<keyword evidence="5 13" id="KW-0220">Diaminopimelate biosynthesis</keyword>
<dbReference type="Pfam" id="PF05173">
    <property type="entry name" value="DapB_C"/>
    <property type="match status" value="1"/>
</dbReference>
<reference evidence="17 19" key="1">
    <citation type="submission" date="2017-09" db="EMBL/GenBank/DDBJ databases">
        <title>Genomics of the genus Arcobacter.</title>
        <authorList>
            <person name="Perez-Cataluna A."/>
            <person name="Figueras M.J."/>
            <person name="Salas-Masso N."/>
        </authorList>
    </citation>
    <scope>NUCLEOTIDE SEQUENCE [LARGE SCALE GENOMIC DNA]</scope>
    <source>
        <strain evidence="17 19">CECT 7837</strain>
    </source>
</reference>
<evidence type="ECO:0000313" key="17">
    <source>
        <dbReference type="EMBL" id="RXI31967.1"/>
    </source>
</evidence>
<evidence type="ECO:0000256" key="5">
    <source>
        <dbReference type="ARBA" id="ARBA00022915"/>
    </source>
</evidence>
<comment type="subunit">
    <text evidence="13">Homotetramer.</text>
</comment>
<feature type="active site" description="Proton donor/acceptor" evidence="13">
    <location>
        <position position="146"/>
    </location>
</feature>
<dbReference type="SUPFAM" id="SSF55347">
    <property type="entry name" value="Glyceraldehyde-3-phosphate dehydrogenase-like, C-terminal domain"/>
    <property type="match status" value="1"/>
</dbReference>
<protein>
    <recommendedName>
        <fullName evidence="10 13">4-hydroxy-tetrahydrodipicolinate reductase</fullName>
        <shortName evidence="13">HTPA reductase</shortName>
        <ecNumber evidence="10 13">1.17.1.8</ecNumber>
    </recommendedName>
</protein>
<feature type="binding site" evidence="13">
    <location>
        <begin position="90"/>
        <end position="92"/>
    </location>
    <ligand>
        <name>NAD(+)</name>
        <dbReference type="ChEBI" id="CHEBI:57540"/>
    </ligand>
</feature>
<keyword evidence="18" id="KW-1185">Reference proteome</keyword>
<dbReference type="HAMAP" id="MF_00102">
    <property type="entry name" value="DapB"/>
    <property type="match status" value="1"/>
</dbReference>
<comment type="function">
    <text evidence="13">Catalyzes the conversion of 4-hydroxy-tetrahydrodipicolinate (HTPA) to tetrahydrodipicolinate.</text>
</comment>
<feature type="domain" description="Dihydrodipicolinate reductase C-terminal" evidence="15">
    <location>
        <begin position="120"/>
        <end position="255"/>
    </location>
</feature>
<evidence type="ECO:0000256" key="9">
    <source>
        <dbReference type="ARBA" id="ARBA00037922"/>
    </source>
</evidence>
<dbReference type="KEGG" id="aell:AELL_2578"/>
<dbReference type="NCBIfam" id="TIGR00036">
    <property type="entry name" value="dapB"/>
    <property type="match status" value="1"/>
</dbReference>
<dbReference type="InterPro" id="IPR036291">
    <property type="entry name" value="NAD(P)-bd_dom_sf"/>
</dbReference>
<dbReference type="InterPro" id="IPR023940">
    <property type="entry name" value="DHDPR_bac"/>
</dbReference>
<feature type="binding site" evidence="13">
    <location>
        <position position="39"/>
    </location>
    <ligand>
        <name>NAD(+)</name>
        <dbReference type="ChEBI" id="CHEBI:57540"/>
    </ligand>
</feature>
<keyword evidence="6 13" id="KW-0560">Oxidoreductase</keyword>
<dbReference type="PANTHER" id="PTHR20836">
    <property type="entry name" value="DIHYDRODIPICOLINATE REDUCTASE"/>
    <property type="match status" value="1"/>
</dbReference>
<keyword evidence="4 13" id="KW-0521">NADP</keyword>
<evidence type="ECO:0000256" key="11">
    <source>
        <dbReference type="ARBA" id="ARBA00049080"/>
    </source>
</evidence>
<dbReference type="PROSITE" id="PS01298">
    <property type="entry name" value="DAPB"/>
    <property type="match status" value="1"/>
</dbReference>
<keyword evidence="2 13" id="KW-0963">Cytoplasm</keyword>
<evidence type="ECO:0000313" key="19">
    <source>
        <dbReference type="Proteomes" id="UP000290588"/>
    </source>
</evidence>
<evidence type="ECO:0000256" key="1">
    <source>
        <dbReference type="ARBA" id="ARBA00006642"/>
    </source>
</evidence>
<dbReference type="EMBL" id="NXIG01000003">
    <property type="protein sequence ID" value="RXI31967.1"/>
    <property type="molecule type" value="Genomic_DNA"/>
</dbReference>
<keyword evidence="7 13" id="KW-0520">NAD</keyword>
<evidence type="ECO:0000256" key="10">
    <source>
        <dbReference type="ARBA" id="ARBA00038983"/>
    </source>
</evidence>
<evidence type="ECO:0000256" key="7">
    <source>
        <dbReference type="ARBA" id="ARBA00023027"/>
    </source>
</evidence>
<comment type="caution">
    <text evidence="13">Was originally thought to be a dihydrodipicolinate reductase (DHDPR), catalyzing the conversion of dihydrodipicolinate to tetrahydrodipicolinate. However, it was shown in E.coli that the substrate of the enzymatic reaction is not dihydrodipicolinate (DHDP) but in fact (2S,4S)-4-hydroxy-2,3,4,5-tetrahydrodipicolinic acid (HTPA), the product released by the DapA-catalyzed reaction.</text>
</comment>
<dbReference type="InterPro" id="IPR022664">
    <property type="entry name" value="DapB_N_CS"/>
</dbReference>
<feature type="binding site" evidence="13">
    <location>
        <begin position="8"/>
        <end position="13"/>
    </location>
    <ligand>
        <name>NAD(+)</name>
        <dbReference type="ChEBI" id="CHEBI:57540"/>
    </ligand>
</feature>
<gene>
    <name evidence="13 16" type="primary">dapB</name>
    <name evidence="16" type="ORF">AELL_2578</name>
    <name evidence="17" type="ORF">CP962_04085</name>
</gene>
<dbReference type="Proteomes" id="UP000290588">
    <property type="component" value="Unassembled WGS sequence"/>
</dbReference>
<dbReference type="Pfam" id="PF01113">
    <property type="entry name" value="DapB_N"/>
    <property type="match status" value="1"/>
</dbReference>
<dbReference type="CDD" id="cd02274">
    <property type="entry name" value="DHDPR_N"/>
    <property type="match status" value="1"/>
</dbReference>
<comment type="catalytic activity">
    <reaction evidence="11 13">
        <text>(S)-2,3,4,5-tetrahydrodipicolinate + NADP(+) + H2O = (2S,4S)-4-hydroxy-2,3,4,5-tetrahydrodipicolinate + NADPH + H(+)</text>
        <dbReference type="Rhea" id="RHEA:35331"/>
        <dbReference type="ChEBI" id="CHEBI:15377"/>
        <dbReference type="ChEBI" id="CHEBI:15378"/>
        <dbReference type="ChEBI" id="CHEBI:16845"/>
        <dbReference type="ChEBI" id="CHEBI:57783"/>
        <dbReference type="ChEBI" id="CHEBI:58349"/>
        <dbReference type="ChEBI" id="CHEBI:67139"/>
        <dbReference type="EC" id="1.17.1.8"/>
    </reaction>
</comment>
<dbReference type="Proteomes" id="UP000262582">
    <property type="component" value="Chromosome"/>
</dbReference>
<evidence type="ECO:0000256" key="8">
    <source>
        <dbReference type="ARBA" id="ARBA00023154"/>
    </source>
</evidence>
<evidence type="ECO:0000313" key="18">
    <source>
        <dbReference type="Proteomes" id="UP000262582"/>
    </source>
</evidence>
<dbReference type="GO" id="GO:0005829">
    <property type="term" value="C:cytosol"/>
    <property type="evidence" value="ECO:0007669"/>
    <property type="project" value="TreeGrafter"/>
</dbReference>
<comment type="subcellular location">
    <subcellularLocation>
        <location evidence="13">Cytoplasm</location>
    </subcellularLocation>
</comment>
<dbReference type="SUPFAM" id="SSF51735">
    <property type="entry name" value="NAD(P)-binding Rossmann-fold domains"/>
    <property type="match status" value="1"/>
</dbReference>
<evidence type="ECO:0000256" key="13">
    <source>
        <dbReference type="HAMAP-Rule" id="MF_00102"/>
    </source>
</evidence>
<dbReference type="OrthoDB" id="9790352at2"/>
<dbReference type="RefSeq" id="WP_118918329.1">
    <property type="nucleotide sequence ID" value="NZ_CP032097.1"/>
</dbReference>
<name>A0A347UBF7_9BACT</name>
<keyword evidence="3 13" id="KW-0028">Amino-acid biosynthesis</keyword>
<evidence type="ECO:0000256" key="4">
    <source>
        <dbReference type="ARBA" id="ARBA00022857"/>
    </source>
</evidence>
<evidence type="ECO:0000313" key="16">
    <source>
        <dbReference type="EMBL" id="AXX96185.1"/>
    </source>
</evidence>
<evidence type="ECO:0000259" key="14">
    <source>
        <dbReference type="Pfam" id="PF01113"/>
    </source>
</evidence>
<accession>A0A347UBF7</accession>
<evidence type="ECO:0000256" key="12">
    <source>
        <dbReference type="ARBA" id="ARBA00049396"/>
    </source>
</evidence>
<feature type="domain" description="Dihydrodipicolinate reductase N-terminal" evidence="14">
    <location>
        <begin position="2"/>
        <end position="117"/>
    </location>
</feature>
<feature type="active site" description="Proton donor" evidence="13">
    <location>
        <position position="150"/>
    </location>
</feature>
<feature type="binding site" evidence="13">
    <location>
        <position position="40"/>
    </location>
    <ligand>
        <name>NADP(+)</name>
        <dbReference type="ChEBI" id="CHEBI:58349"/>
    </ligand>
</feature>